<evidence type="ECO:0000313" key="3">
    <source>
        <dbReference type="Proteomes" id="UP001281614"/>
    </source>
</evidence>
<keyword evidence="3" id="KW-1185">Reference proteome</keyword>
<protein>
    <submittedName>
        <fullName evidence="2">Ankyrin repeat protein</fullName>
    </submittedName>
</protein>
<evidence type="ECO:0000313" key="2">
    <source>
        <dbReference type="EMBL" id="KAK2739882.1"/>
    </source>
</evidence>
<keyword evidence="1" id="KW-0812">Transmembrane</keyword>
<dbReference type="Proteomes" id="UP001281614">
    <property type="component" value="Unassembled WGS sequence"/>
</dbReference>
<accession>A0AAD9Y749</accession>
<proteinExistence type="predicted"/>
<organism evidence="2 3">
    <name type="scientific">Colletotrichum kahawae</name>
    <name type="common">Coffee berry disease fungus</name>
    <dbReference type="NCBI Taxonomy" id="34407"/>
    <lineage>
        <taxon>Eukaryota</taxon>
        <taxon>Fungi</taxon>
        <taxon>Dikarya</taxon>
        <taxon>Ascomycota</taxon>
        <taxon>Pezizomycotina</taxon>
        <taxon>Sordariomycetes</taxon>
        <taxon>Hypocreomycetidae</taxon>
        <taxon>Glomerellales</taxon>
        <taxon>Glomerellaceae</taxon>
        <taxon>Colletotrichum</taxon>
        <taxon>Colletotrichum gloeosporioides species complex</taxon>
    </lineage>
</organism>
<keyword evidence="1" id="KW-0472">Membrane</keyword>
<name>A0AAD9Y749_COLKA</name>
<comment type="caution">
    <text evidence="2">The sequence shown here is derived from an EMBL/GenBank/DDBJ whole genome shotgun (WGS) entry which is preliminary data.</text>
</comment>
<sequence length="146" mass="16164">MIVIRNTGPEAPNISLNLSENHSRTGIRLVAAMGIILQLGVLAFFAVMTYPAYIRGDFKKDDEAVPEHAFPLAASGTLLLVAGLLLCSHVVESSTHEQRYLPIDGYEIRLFWLQQGQTVSDQVFESFATYPSLPRTAIITSRRSKD</sequence>
<reference evidence="2" key="1">
    <citation type="submission" date="2023-02" db="EMBL/GenBank/DDBJ databases">
        <title>Colletotrichum kahawae CIFC_Que2 genome sequencing and assembly.</title>
        <authorList>
            <person name="Baroncelli R."/>
        </authorList>
    </citation>
    <scope>NUCLEOTIDE SEQUENCE</scope>
    <source>
        <strain evidence="2">CIFC_Que2</strain>
    </source>
</reference>
<dbReference type="AlphaFoldDB" id="A0AAD9Y749"/>
<keyword evidence="1" id="KW-1133">Transmembrane helix</keyword>
<feature type="transmembrane region" description="Helical" evidence="1">
    <location>
        <begin position="29"/>
        <end position="50"/>
    </location>
</feature>
<gene>
    <name evidence="2" type="ORF">CKAH01_18624</name>
</gene>
<feature type="transmembrane region" description="Helical" evidence="1">
    <location>
        <begin position="70"/>
        <end position="91"/>
    </location>
</feature>
<dbReference type="EMBL" id="VYYT01000357">
    <property type="protein sequence ID" value="KAK2739882.1"/>
    <property type="molecule type" value="Genomic_DNA"/>
</dbReference>
<evidence type="ECO:0000256" key="1">
    <source>
        <dbReference type="SAM" id="Phobius"/>
    </source>
</evidence>